<gene>
    <name evidence="2" type="primary">Contig12420.g13258</name>
    <name evidence="2" type="ORF">STYLEM_8313</name>
</gene>
<accession>A0A078ABU1</accession>
<proteinExistence type="predicted"/>
<evidence type="ECO:0000256" key="1">
    <source>
        <dbReference type="SAM" id="MobiDB-lite"/>
    </source>
</evidence>
<dbReference type="InParanoid" id="A0A078ABU1"/>
<protein>
    <submittedName>
        <fullName evidence="2">Uncharacterized protein</fullName>
    </submittedName>
</protein>
<evidence type="ECO:0000313" key="2">
    <source>
        <dbReference type="EMBL" id="CDW79326.1"/>
    </source>
</evidence>
<dbReference type="AlphaFoldDB" id="A0A078ABU1"/>
<dbReference type="EMBL" id="CCKQ01007897">
    <property type="protein sequence ID" value="CDW79326.1"/>
    <property type="molecule type" value="Genomic_DNA"/>
</dbReference>
<reference evidence="2 3" key="1">
    <citation type="submission" date="2014-06" db="EMBL/GenBank/DDBJ databases">
        <authorList>
            <person name="Swart Estienne"/>
        </authorList>
    </citation>
    <scope>NUCLEOTIDE SEQUENCE [LARGE SCALE GENOMIC DNA]</scope>
    <source>
        <strain evidence="2 3">130c</strain>
    </source>
</reference>
<keyword evidence="3" id="KW-1185">Reference proteome</keyword>
<evidence type="ECO:0000313" key="3">
    <source>
        <dbReference type="Proteomes" id="UP000039865"/>
    </source>
</evidence>
<organism evidence="2 3">
    <name type="scientific">Stylonychia lemnae</name>
    <name type="common">Ciliate</name>
    <dbReference type="NCBI Taxonomy" id="5949"/>
    <lineage>
        <taxon>Eukaryota</taxon>
        <taxon>Sar</taxon>
        <taxon>Alveolata</taxon>
        <taxon>Ciliophora</taxon>
        <taxon>Intramacronucleata</taxon>
        <taxon>Spirotrichea</taxon>
        <taxon>Stichotrichia</taxon>
        <taxon>Sporadotrichida</taxon>
        <taxon>Oxytrichidae</taxon>
        <taxon>Stylonychinae</taxon>
        <taxon>Stylonychia</taxon>
    </lineage>
</organism>
<name>A0A078ABU1_STYLE</name>
<sequence length="329" mass="38987">MQASQSNDEPMSYVSQRPSAAQLRFWQQREDELQREMQKVNDLLSGKLVPSADQPLQIDFKIWNRVIYKRMREQRKIIQEQDGRNQKRMTEEKTKKVKEMEDRRIQQDLKVRSIIMSAKKLKQKSPKKIKQIKKRLKLSELLNKFNVNTEEGMTAALEQTLKFQLIKELVRERNQSQPTIQIDKFEGGSANKIQQTARGGNGNPNINVAQRVSQSQTMTPQKSAGIIHPLQQKQMNMQAYSYRITLKNQMNGQKDKMKKEVNDYQRYLVNKLENCMSERSHTVFQSQLNKIKHEIESEYETYKNDQRLKRKIYYPYTILDQLRKDALML</sequence>
<dbReference type="Proteomes" id="UP000039865">
    <property type="component" value="Unassembled WGS sequence"/>
</dbReference>
<feature type="compositionally biased region" description="Polar residues" evidence="1">
    <location>
        <begin position="1"/>
        <end position="19"/>
    </location>
</feature>
<feature type="region of interest" description="Disordered" evidence="1">
    <location>
        <begin position="1"/>
        <end position="20"/>
    </location>
</feature>